<proteinExistence type="predicted"/>
<organism evidence="2 3">
    <name type="scientific">Ascobolus immersus RN42</name>
    <dbReference type="NCBI Taxonomy" id="1160509"/>
    <lineage>
        <taxon>Eukaryota</taxon>
        <taxon>Fungi</taxon>
        <taxon>Dikarya</taxon>
        <taxon>Ascomycota</taxon>
        <taxon>Pezizomycotina</taxon>
        <taxon>Pezizomycetes</taxon>
        <taxon>Pezizales</taxon>
        <taxon>Ascobolaceae</taxon>
        <taxon>Ascobolus</taxon>
    </lineage>
</organism>
<protein>
    <submittedName>
        <fullName evidence="2">Uncharacterized protein</fullName>
    </submittedName>
</protein>
<name>A0A3N4HW18_ASCIM</name>
<reference evidence="2 3" key="1">
    <citation type="journal article" date="2018" name="Nat. Ecol. Evol.">
        <title>Pezizomycetes genomes reveal the molecular basis of ectomycorrhizal truffle lifestyle.</title>
        <authorList>
            <person name="Murat C."/>
            <person name="Payen T."/>
            <person name="Noel B."/>
            <person name="Kuo A."/>
            <person name="Morin E."/>
            <person name="Chen J."/>
            <person name="Kohler A."/>
            <person name="Krizsan K."/>
            <person name="Balestrini R."/>
            <person name="Da Silva C."/>
            <person name="Montanini B."/>
            <person name="Hainaut M."/>
            <person name="Levati E."/>
            <person name="Barry K.W."/>
            <person name="Belfiori B."/>
            <person name="Cichocki N."/>
            <person name="Clum A."/>
            <person name="Dockter R.B."/>
            <person name="Fauchery L."/>
            <person name="Guy J."/>
            <person name="Iotti M."/>
            <person name="Le Tacon F."/>
            <person name="Lindquist E.A."/>
            <person name="Lipzen A."/>
            <person name="Malagnac F."/>
            <person name="Mello A."/>
            <person name="Molinier V."/>
            <person name="Miyauchi S."/>
            <person name="Poulain J."/>
            <person name="Riccioni C."/>
            <person name="Rubini A."/>
            <person name="Sitrit Y."/>
            <person name="Splivallo R."/>
            <person name="Traeger S."/>
            <person name="Wang M."/>
            <person name="Zifcakova L."/>
            <person name="Wipf D."/>
            <person name="Zambonelli A."/>
            <person name="Paolocci F."/>
            <person name="Nowrousian M."/>
            <person name="Ottonello S."/>
            <person name="Baldrian P."/>
            <person name="Spatafora J.W."/>
            <person name="Henrissat B."/>
            <person name="Nagy L.G."/>
            <person name="Aury J.M."/>
            <person name="Wincker P."/>
            <person name="Grigoriev I.V."/>
            <person name="Bonfante P."/>
            <person name="Martin F.M."/>
        </authorList>
    </citation>
    <scope>NUCLEOTIDE SEQUENCE [LARGE SCALE GENOMIC DNA]</scope>
    <source>
        <strain evidence="2 3">RN42</strain>
    </source>
</reference>
<sequence length="321" mass="36805">MHDHSTTNVGDLAASATENRERKDLEAECSNAANVHLLDWDKVPSGSLSESAFDTAALFTSSTGRKLISFMLYDPAVLKRNWIGSGRYYNMPEKDHGQLHTVTKQSERPWQFCLFCDCWEVDYKFSLLVSADFSLSAAPPELSKVKRVCIFKPSQRPKIPINIAYDDVISRYLLARIDRNEIVIKQKVLKGLRNSDGKRLVNEWAVEGYKEVLSSFRELRKRLLKGRTNDEEYAVGNQPESYRDERVGYSIGRGRHFGNPMWKHTGIIKHNKPTGLRSDPGKAYDDYEKEKWYKITEALDAREKAMDRRLNPAKPKPSKAE</sequence>
<evidence type="ECO:0000313" key="3">
    <source>
        <dbReference type="Proteomes" id="UP000275078"/>
    </source>
</evidence>
<dbReference type="AlphaFoldDB" id="A0A3N4HW18"/>
<gene>
    <name evidence="2" type="ORF">BJ508DRAFT_333688</name>
</gene>
<dbReference type="EMBL" id="ML119809">
    <property type="protein sequence ID" value="RPA73854.1"/>
    <property type="molecule type" value="Genomic_DNA"/>
</dbReference>
<feature type="region of interest" description="Disordered" evidence="1">
    <location>
        <begin position="1"/>
        <end position="25"/>
    </location>
</feature>
<accession>A0A3N4HW18</accession>
<keyword evidence="3" id="KW-1185">Reference proteome</keyword>
<dbReference type="Proteomes" id="UP000275078">
    <property type="component" value="Unassembled WGS sequence"/>
</dbReference>
<evidence type="ECO:0000313" key="2">
    <source>
        <dbReference type="EMBL" id="RPA73854.1"/>
    </source>
</evidence>
<evidence type="ECO:0000256" key="1">
    <source>
        <dbReference type="SAM" id="MobiDB-lite"/>
    </source>
</evidence>